<proteinExistence type="predicted"/>
<reference evidence="3 4" key="1">
    <citation type="submission" date="2020-08" db="EMBL/GenBank/DDBJ databases">
        <title>Sequencing the genomes of 1000 actinobacteria strains.</title>
        <authorList>
            <person name="Klenk H.-P."/>
        </authorList>
    </citation>
    <scope>NUCLEOTIDE SEQUENCE [LARGE SCALE GENOMIC DNA]</scope>
    <source>
        <strain evidence="3 4">DSM 45784</strain>
    </source>
</reference>
<dbReference type="SUPFAM" id="SSF109854">
    <property type="entry name" value="DinB/YfiT-like putative metalloenzymes"/>
    <property type="match status" value="1"/>
</dbReference>
<evidence type="ECO:0000259" key="1">
    <source>
        <dbReference type="Pfam" id="PF07398"/>
    </source>
</evidence>
<keyword evidence="4" id="KW-1185">Reference proteome</keyword>
<dbReference type="AlphaFoldDB" id="A0A7W7DAE1"/>
<evidence type="ECO:0000259" key="2">
    <source>
        <dbReference type="Pfam" id="PF11716"/>
    </source>
</evidence>
<dbReference type="RefSeq" id="WP_184881020.1">
    <property type="nucleotide sequence ID" value="NZ_BOOV01000007.1"/>
</dbReference>
<dbReference type="NCBIfam" id="TIGR03083">
    <property type="entry name" value="maleylpyruvate isomerase family mycothiol-dependent enzyme"/>
    <property type="match status" value="1"/>
</dbReference>
<gene>
    <name evidence="3" type="ORF">BJ982_003292</name>
</gene>
<feature type="domain" description="Mycothiol-dependent maleylpyruvate isomerase metal-binding" evidence="2">
    <location>
        <begin position="20"/>
        <end position="139"/>
    </location>
</feature>
<dbReference type="InterPro" id="IPR034660">
    <property type="entry name" value="DinB/YfiT-like"/>
</dbReference>
<feature type="domain" description="MDMPI C-terminal" evidence="1">
    <location>
        <begin position="152"/>
        <end position="252"/>
    </location>
</feature>
<name>A0A7W7DAE1_9ACTN</name>
<dbReference type="Pfam" id="PF11716">
    <property type="entry name" value="MDMPI_N"/>
    <property type="match status" value="1"/>
</dbReference>
<dbReference type="InterPro" id="IPR017517">
    <property type="entry name" value="Maleyloyr_isom"/>
</dbReference>
<organism evidence="3 4">
    <name type="scientific">Sphaerisporangium siamense</name>
    <dbReference type="NCBI Taxonomy" id="795645"/>
    <lineage>
        <taxon>Bacteria</taxon>
        <taxon>Bacillati</taxon>
        <taxon>Actinomycetota</taxon>
        <taxon>Actinomycetes</taxon>
        <taxon>Streptosporangiales</taxon>
        <taxon>Streptosporangiaceae</taxon>
        <taxon>Sphaerisporangium</taxon>
    </lineage>
</organism>
<dbReference type="GO" id="GO:0046872">
    <property type="term" value="F:metal ion binding"/>
    <property type="evidence" value="ECO:0007669"/>
    <property type="project" value="InterPro"/>
</dbReference>
<dbReference type="Proteomes" id="UP000542210">
    <property type="component" value="Unassembled WGS sequence"/>
</dbReference>
<comment type="caution">
    <text evidence="3">The sequence shown here is derived from an EMBL/GenBank/DDBJ whole genome shotgun (WGS) entry which is preliminary data.</text>
</comment>
<dbReference type="PANTHER" id="PTHR40758">
    <property type="entry name" value="CONSERVED PROTEIN"/>
    <property type="match status" value="1"/>
</dbReference>
<evidence type="ECO:0000313" key="4">
    <source>
        <dbReference type="Proteomes" id="UP000542210"/>
    </source>
</evidence>
<accession>A0A7W7DAE1</accession>
<protein>
    <submittedName>
        <fullName evidence="3">Uncharacterized protein (TIGR03083 family)</fullName>
    </submittedName>
</protein>
<dbReference type="SUPFAM" id="SSF55718">
    <property type="entry name" value="SCP-like"/>
    <property type="match status" value="1"/>
</dbReference>
<dbReference type="InterPro" id="IPR010872">
    <property type="entry name" value="MDMPI_C-term_domain"/>
</dbReference>
<sequence length="260" mass="27403">MSVDDQESRSYERFCAVTEAETSRMAAAAREAGPEAPVPTCPGWSVAKLLKHAGIVQRWAAHIVGGRVQAPISTRQVPVELPGDPGDYPGWLEDGGRALTATLRAADPGTPVWSWGPGGSAAFWARRMAHEAAVHRADAEIAAGLAPRFDARLAADGVDELLGNLGMVPAVAERLAALGEENRTLHFHATDLDGAGEWLVTLTPGGFTWEHGHGKGDVAARGTAGDLLLLVYGRSDPASGRVEVFGDHGLLTRWLAATPI</sequence>
<dbReference type="EMBL" id="JACHND010000001">
    <property type="protein sequence ID" value="MBB4701748.1"/>
    <property type="molecule type" value="Genomic_DNA"/>
</dbReference>
<dbReference type="GO" id="GO:0005886">
    <property type="term" value="C:plasma membrane"/>
    <property type="evidence" value="ECO:0007669"/>
    <property type="project" value="TreeGrafter"/>
</dbReference>
<dbReference type="InterPro" id="IPR036527">
    <property type="entry name" value="SCP2_sterol-bd_dom_sf"/>
</dbReference>
<evidence type="ECO:0000313" key="3">
    <source>
        <dbReference type="EMBL" id="MBB4701748.1"/>
    </source>
</evidence>
<dbReference type="InterPro" id="IPR024344">
    <property type="entry name" value="MDMPI_metal-binding"/>
</dbReference>
<dbReference type="PANTHER" id="PTHR40758:SF1">
    <property type="entry name" value="CONSERVED PROTEIN"/>
    <property type="match status" value="1"/>
</dbReference>
<dbReference type="Pfam" id="PF07398">
    <property type="entry name" value="MDMPI_C"/>
    <property type="match status" value="1"/>
</dbReference>